<keyword evidence="1" id="KW-0732">Signal</keyword>
<sequence>MKVHLRVLLAATLASATTGCESFLDINDNPNQQTSVTPDAQLATALVTTAANYNGNLGENNYNSYSSFAVGYWGKSGTVSGFSSEQTYNYTTNYYSGLFNTTYDNLNDYNLIQQNGSANGYPNHAAIARIMKVYNYLLLVDQYGDVPYTNALQGIGNTTPTYDKAEDIYKDLVVQLKGAVADINAAAATGRKVSSEDVVFGGVMSRWKQFANSLRLRILLRESQVPSLKDYVKSEMATLQTQSAADGFITTDVVVQPNYSTNAGQQNPFFTRYGYAPGAINPTSEYSFVMPTNYIIRQYESNKDPRITQLYTVGKRTVDGKAVPQYVGTDLGETSPPRFVATDATVGSRFLVSNANNPAGGTFLRGANAPTVLMLLAEHKFSKAEAETRGLFTGGEAAAKVDYLDGIKASFLQTYRLGNAAPTTLEANPASTPQVPSTNPVVLAYEKYIADNVGNPLVDYDAAISAGAELGKQSVIIYQKYLAENTVASTEAWDDYRRTALPKFTVSSRSASPRPDKLPTRLLYPQTEVSTNQGNIPTGTTQFTKIFWDVVD</sequence>
<keyword evidence="3" id="KW-1185">Reference proteome</keyword>
<name>A0A212U9L3_9BACT</name>
<evidence type="ECO:0000256" key="1">
    <source>
        <dbReference type="SAM" id="SignalP"/>
    </source>
</evidence>
<dbReference type="Gene3D" id="1.25.40.390">
    <property type="match status" value="1"/>
</dbReference>
<evidence type="ECO:0000313" key="3">
    <source>
        <dbReference type="Proteomes" id="UP000198131"/>
    </source>
</evidence>
<gene>
    <name evidence="2" type="ORF">SAMN06265337_2607</name>
</gene>
<proteinExistence type="predicted"/>
<dbReference type="InterPro" id="IPR011990">
    <property type="entry name" value="TPR-like_helical_dom_sf"/>
</dbReference>
<dbReference type="SUPFAM" id="SSF48452">
    <property type="entry name" value="TPR-like"/>
    <property type="match status" value="1"/>
</dbReference>
<dbReference type="InterPro" id="IPR041662">
    <property type="entry name" value="SusD-like_2"/>
</dbReference>
<protein>
    <submittedName>
        <fullName evidence="2">Starch-binding associating with outer membrane</fullName>
    </submittedName>
</protein>
<organism evidence="2 3">
    <name type="scientific">Hymenobacter gelipurpurascens</name>
    <dbReference type="NCBI Taxonomy" id="89968"/>
    <lineage>
        <taxon>Bacteria</taxon>
        <taxon>Pseudomonadati</taxon>
        <taxon>Bacteroidota</taxon>
        <taxon>Cytophagia</taxon>
        <taxon>Cytophagales</taxon>
        <taxon>Hymenobacteraceae</taxon>
        <taxon>Hymenobacter</taxon>
    </lineage>
</organism>
<reference evidence="3" key="1">
    <citation type="submission" date="2017-06" db="EMBL/GenBank/DDBJ databases">
        <authorList>
            <person name="Varghese N."/>
            <person name="Submissions S."/>
        </authorList>
    </citation>
    <scope>NUCLEOTIDE SEQUENCE [LARGE SCALE GENOMIC DNA]</scope>
    <source>
        <strain evidence="3">DSM 11116</strain>
    </source>
</reference>
<dbReference type="AlphaFoldDB" id="A0A212U9L3"/>
<feature type="signal peptide" evidence="1">
    <location>
        <begin position="1"/>
        <end position="16"/>
    </location>
</feature>
<evidence type="ECO:0000313" key="2">
    <source>
        <dbReference type="EMBL" id="SNC74906.1"/>
    </source>
</evidence>
<dbReference type="PROSITE" id="PS51257">
    <property type="entry name" value="PROKAR_LIPOPROTEIN"/>
    <property type="match status" value="1"/>
</dbReference>
<dbReference type="EMBL" id="FYEW01000002">
    <property type="protein sequence ID" value="SNC74906.1"/>
    <property type="molecule type" value="Genomic_DNA"/>
</dbReference>
<dbReference type="OrthoDB" id="622163at2"/>
<dbReference type="RefSeq" id="WP_088843954.1">
    <property type="nucleotide sequence ID" value="NZ_FYEW01000002.1"/>
</dbReference>
<accession>A0A212U9L3</accession>
<dbReference type="Pfam" id="PF12771">
    <property type="entry name" value="SusD-like_2"/>
    <property type="match status" value="1"/>
</dbReference>
<dbReference type="Proteomes" id="UP000198131">
    <property type="component" value="Unassembled WGS sequence"/>
</dbReference>
<feature type="chain" id="PRO_5012578112" evidence="1">
    <location>
        <begin position="17"/>
        <end position="552"/>
    </location>
</feature>